<keyword evidence="3" id="KW-1185">Reference proteome</keyword>
<proteinExistence type="predicted"/>
<reference evidence="2" key="1">
    <citation type="submission" date="2020-05" db="UniProtKB">
        <authorList>
            <consortium name="EnsemblMetazoa"/>
        </authorList>
    </citation>
    <scope>IDENTIFICATION</scope>
    <source>
        <strain evidence="2">MAF</strain>
    </source>
</reference>
<evidence type="ECO:0000313" key="3">
    <source>
        <dbReference type="Proteomes" id="UP000075903"/>
    </source>
</evidence>
<organism evidence="2 3">
    <name type="scientific">Anopheles merus</name>
    <name type="common">Mosquito</name>
    <dbReference type="NCBI Taxonomy" id="30066"/>
    <lineage>
        <taxon>Eukaryota</taxon>
        <taxon>Metazoa</taxon>
        <taxon>Ecdysozoa</taxon>
        <taxon>Arthropoda</taxon>
        <taxon>Hexapoda</taxon>
        <taxon>Insecta</taxon>
        <taxon>Pterygota</taxon>
        <taxon>Neoptera</taxon>
        <taxon>Endopterygota</taxon>
        <taxon>Diptera</taxon>
        <taxon>Nematocera</taxon>
        <taxon>Culicoidea</taxon>
        <taxon>Culicidae</taxon>
        <taxon>Anophelinae</taxon>
        <taxon>Anopheles</taxon>
    </lineage>
</organism>
<name>A0A182VDT0_ANOME</name>
<dbReference type="AlphaFoldDB" id="A0A182VDT0"/>
<feature type="region of interest" description="Disordered" evidence="1">
    <location>
        <begin position="406"/>
        <end position="435"/>
    </location>
</feature>
<accession>A0A182VDT0</accession>
<dbReference type="VEuPathDB" id="VectorBase:AMEM013263"/>
<evidence type="ECO:0000256" key="1">
    <source>
        <dbReference type="SAM" id="MobiDB-lite"/>
    </source>
</evidence>
<sequence length="467" mass="47861">MHEKIQKRDRAAAFRAPAVLAATASLPSSYTSGMKRCWRPLPTAPSGASVRPIGRKVGSAIRISVLVAGSVGGGGGVLVPGAGLLPVAGGGAPLASEWRAGDISSSSGTLVATVASSAASGGAASLGRRAFAPSVPLPLNRASQVRRAYRSARSKNDTSREGNSCTVWAVGGSSGCWPAAVESGCSCWAGSRASEKERFSLTCTGWGEWRGMLIATGVQEKWSCPAGCFGPPTDSSSIELFGGLGGAGGGAAAAAGPLAPPAVWAVCAGWFSSSAARHSMPSSSGSSSVCSSIDCSSMRTGTSACSVSVAHDPYVRWSSAVSSIGPMRHSCLPTLERCHQPPRYGRYVMVRARGRCPSAGCGTSIVVSHWPAWNSRSSRASSRWNVSLKVSRGGAAAAAPPPLGCPSSMPLPVSPPSSVSSNRPTVRSGSSSGALRSRNRNWFAQYGSSSRVRRYSWPYPPTSRLVA</sequence>
<evidence type="ECO:0000313" key="2">
    <source>
        <dbReference type="EnsemblMetazoa" id="AMEM013263-PA"/>
    </source>
</evidence>
<dbReference type="Proteomes" id="UP000075903">
    <property type="component" value="Unassembled WGS sequence"/>
</dbReference>
<protein>
    <submittedName>
        <fullName evidence="2">Uncharacterized protein</fullName>
    </submittedName>
</protein>
<dbReference type="EnsemblMetazoa" id="AMEM013263-RA">
    <property type="protein sequence ID" value="AMEM013263-PA"/>
    <property type="gene ID" value="AMEM013263"/>
</dbReference>